<reference evidence="1 2" key="1">
    <citation type="submission" date="2024-09" db="EMBL/GenBank/DDBJ databases">
        <authorList>
            <person name="Sun Q."/>
            <person name="Mori K."/>
        </authorList>
    </citation>
    <scope>NUCLEOTIDE SEQUENCE [LARGE SCALE GENOMIC DNA]</scope>
    <source>
        <strain evidence="1 2">CGMCC 1.12926</strain>
    </source>
</reference>
<keyword evidence="2" id="KW-1185">Reference proteome</keyword>
<accession>A0ABV6BUK9</accession>
<name>A0ABV6BUK9_9FLAO</name>
<evidence type="ECO:0000313" key="2">
    <source>
        <dbReference type="Proteomes" id="UP001589734"/>
    </source>
</evidence>
<dbReference type="Proteomes" id="UP001589734">
    <property type="component" value="Unassembled WGS sequence"/>
</dbReference>
<sequence length="135" mass="15741">MKNKFRKIVIEDFQYLYTLTDKYHSENQTNTLTIRIFLKDYKQNALVLDFLTIDHPYMGQILKSGVALKNILTDTVDIVNLNEPKYIRQLILHAKKNGWQGHSKIDKQDGLSYLAALGYEVQILIPNQSKSFHEL</sequence>
<proteinExistence type="predicted"/>
<protein>
    <submittedName>
        <fullName evidence="1">Uncharacterized protein</fullName>
    </submittedName>
</protein>
<dbReference type="RefSeq" id="WP_379684154.1">
    <property type="nucleotide sequence ID" value="NZ_JBHLYW010000015.1"/>
</dbReference>
<comment type="caution">
    <text evidence="1">The sequence shown here is derived from an EMBL/GenBank/DDBJ whole genome shotgun (WGS) entry which is preliminary data.</text>
</comment>
<organism evidence="1 2">
    <name type="scientific">Flavobacterium procerum</name>
    <dbReference type="NCBI Taxonomy" id="1455569"/>
    <lineage>
        <taxon>Bacteria</taxon>
        <taxon>Pseudomonadati</taxon>
        <taxon>Bacteroidota</taxon>
        <taxon>Flavobacteriia</taxon>
        <taxon>Flavobacteriales</taxon>
        <taxon>Flavobacteriaceae</taxon>
        <taxon>Flavobacterium</taxon>
    </lineage>
</organism>
<evidence type="ECO:0000313" key="1">
    <source>
        <dbReference type="EMBL" id="MFC0079131.1"/>
    </source>
</evidence>
<dbReference type="EMBL" id="JBHLYW010000015">
    <property type="protein sequence ID" value="MFC0079131.1"/>
    <property type="molecule type" value="Genomic_DNA"/>
</dbReference>
<gene>
    <name evidence="1" type="ORF">ACFFLS_18940</name>
</gene>